<dbReference type="EMBL" id="FOHA01000003">
    <property type="protein sequence ID" value="SER69222.1"/>
    <property type="molecule type" value="Genomic_DNA"/>
</dbReference>
<evidence type="ECO:0000313" key="4">
    <source>
        <dbReference type="Proteomes" id="UP000198948"/>
    </source>
</evidence>
<dbReference type="RefSeq" id="WP_092650619.1">
    <property type="nucleotide sequence ID" value="NZ_FOHA01000003.1"/>
</dbReference>
<dbReference type="AlphaFoldDB" id="A0A1H9R909"/>
<name>A0A1H9R909_9LACT</name>
<dbReference type="SUPFAM" id="SSF51735">
    <property type="entry name" value="NAD(P)-binding Rossmann-fold domains"/>
    <property type="match status" value="1"/>
</dbReference>
<sequence>MKRVEGKVAIITGAGNGMGKESAILLAAEGAKVVATDIQLEAVEAVVKEILANGGDAIAIKHDVANEAEWKQVVAETTAKYGKLDILVNNAGISFDKPFGELTLTDWGRVMQINVDSVFLGTQLAIPEMQKNGGGSIINISSMAAIIGNCGAGPYTASKGAVRSLTKAVAHDYAKDAIRSNSIHPGYIETAMTKELFANPAYKEWFVNNTPLPYLGEGKDIANAVLFLGSDESKFITGVELPIDGGIVAG</sequence>
<dbReference type="InterPro" id="IPR020904">
    <property type="entry name" value="Sc_DH/Rdtase_CS"/>
</dbReference>
<dbReference type="PROSITE" id="PS00061">
    <property type="entry name" value="ADH_SHORT"/>
    <property type="match status" value="1"/>
</dbReference>
<protein>
    <submittedName>
        <fullName evidence="3">NAD(P)-dependent dehydrogenase, short-chain alcohol dehydrogenase family</fullName>
    </submittedName>
</protein>
<proteinExistence type="inferred from homology"/>
<evidence type="ECO:0000256" key="1">
    <source>
        <dbReference type="ARBA" id="ARBA00006484"/>
    </source>
</evidence>
<dbReference type="FunFam" id="3.40.50.720:FF:000084">
    <property type="entry name" value="Short-chain dehydrogenase reductase"/>
    <property type="match status" value="1"/>
</dbReference>
<evidence type="ECO:0000256" key="2">
    <source>
        <dbReference type="ARBA" id="ARBA00023002"/>
    </source>
</evidence>
<dbReference type="STRING" id="142588.SAMN04488559_103136"/>
<dbReference type="InterPro" id="IPR050259">
    <property type="entry name" value="SDR"/>
</dbReference>
<reference evidence="3 4" key="1">
    <citation type="submission" date="2016-10" db="EMBL/GenBank/DDBJ databases">
        <authorList>
            <person name="de Groot N.N."/>
        </authorList>
    </citation>
    <scope>NUCLEOTIDE SEQUENCE [LARGE SCALE GENOMIC DNA]</scope>
    <source>
        <strain evidence="3 4">DSM 13760</strain>
    </source>
</reference>
<keyword evidence="4" id="KW-1185">Reference proteome</keyword>
<dbReference type="PRINTS" id="PR00080">
    <property type="entry name" value="SDRFAMILY"/>
</dbReference>
<dbReference type="PRINTS" id="PR00081">
    <property type="entry name" value="GDHRDH"/>
</dbReference>
<dbReference type="Pfam" id="PF13561">
    <property type="entry name" value="adh_short_C2"/>
    <property type="match status" value="1"/>
</dbReference>
<comment type="similarity">
    <text evidence="1">Belongs to the short-chain dehydrogenases/reductases (SDR) family.</text>
</comment>
<organism evidence="3 4">
    <name type="scientific">Isobaculum melis</name>
    <dbReference type="NCBI Taxonomy" id="142588"/>
    <lineage>
        <taxon>Bacteria</taxon>
        <taxon>Bacillati</taxon>
        <taxon>Bacillota</taxon>
        <taxon>Bacilli</taxon>
        <taxon>Lactobacillales</taxon>
        <taxon>Carnobacteriaceae</taxon>
        <taxon>Isobaculum</taxon>
    </lineage>
</organism>
<dbReference type="GO" id="GO:0008206">
    <property type="term" value="P:bile acid metabolic process"/>
    <property type="evidence" value="ECO:0007669"/>
    <property type="project" value="UniProtKB-ARBA"/>
</dbReference>
<evidence type="ECO:0000313" key="3">
    <source>
        <dbReference type="EMBL" id="SER69222.1"/>
    </source>
</evidence>
<dbReference type="Gene3D" id="3.40.50.720">
    <property type="entry name" value="NAD(P)-binding Rossmann-like Domain"/>
    <property type="match status" value="1"/>
</dbReference>
<dbReference type="InterPro" id="IPR036291">
    <property type="entry name" value="NAD(P)-bd_dom_sf"/>
</dbReference>
<dbReference type="PANTHER" id="PTHR42879:SF2">
    <property type="entry name" value="3-OXOACYL-[ACYL-CARRIER-PROTEIN] REDUCTASE FABG"/>
    <property type="match status" value="1"/>
</dbReference>
<dbReference type="InterPro" id="IPR002347">
    <property type="entry name" value="SDR_fam"/>
</dbReference>
<dbReference type="PANTHER" id="PTHR42879">
    <property type="entry name" value="3-OXOACYL-(ACYL-CARRIER-PROTEIN) REDUCTASE"/>
    <property type="match status" value="1"/>
</dbReference>
<dbReference type="GO" id="GO:0016491">
    <property type="term" value="F:oxidoreductase activity"/>
    <property type="evidence" value="ECO:0007669"/>
    <property type="project" value="UniProtKB-KW"/>
</dbReference>
<accession>A0A1H9R909</accession>
<gene>
    <name evidence="3" type="ORF">SAMN04488559_103136</name>
</gene>
<keyword evidence="2" id="KW-0560">Oxidoreductase</keyword>
<dbReference type="OrthoDB" id="9805904at2"/>
<dbReference type="Proteomes" id="UP000198948">
    <property type="component" value="Unassembled WGS sequence"/>
</dbReference>
<dbReference type="NCBIfam" id="NF005559">
    <property type="entry name" value="PRK07231.1"/>
    <property type="match status" value="1"/>
</dbReference>